<dbReference type="PANTHER" id="PTHR35177:SF2">
    <property type="entry name" value="HYDROGENASE MATURATION FACTOR HYBG"/>
    <property type="match status" value="1"/>
</dbReference>
<evidence type="ECO:0000313" key="3">
    <source>
        <dbReference type="EMBL" id="VFK61841.1"/>
    </source>
</evidence>
<reference evidence="2" key="1">
    <citation type="submission" date="2019-02" db="EMBL/GenBank/DDBJ databases">
        <authorList>
            <person name="Gruber-Vodicka R. H."/>
            <person name="Seah K. B. B."/>
        </authorList>
    </citation>
    <scope>NUCLEOTIDE SEQUENCE</scope>
    <source>
        <strain evidence="3">BECK_BY1</strain>
        <strain evidence="4">BECK_BY2</strain>
        <strain evidence="2">BECK_BY3</strain>
    </source>
</reference>
<dbReference type="GO" id="GO:0051604">
    <property type="term" value="P:protein maturation"/>
    <property type="evidence" value="ECO:0007669"/>
    <property type="project" value="TreeGrafter"/>
</dbReference>
<dbReference type="SUPFAM" id="SSF159127">
    <property type="entry name" value="HupF/HypC-like"/>
    <property type="match status" value="1"/>
</dbReference>
<dbReference type="EMBL" id="CAADFY010000255">
    <property type="protein sequence ID" value="VFK61453.1"/>
    <property type="molecule type" value="Genomic_DNA"/>
</dbReference>
<dbReference type="EMBL" id="CAADFX010000161">
    <property type="protein sequence ID" value="VFK61841.1"/>
    <property type="molecule type" value="Genomic_DNA"/>
</dbReference>
<dbReference type="GO" id="GO:0005506">
    <property type="term" value="F:iron ion binding"/>
    <property type="evidence" value="ECO:0007669"/>
    <property type="project" value="TreeGrafter"/>
</dbReference>
<comment type="similarity">
    <text evidence="1">Belongs to the HupF/HypC family.</text>
</comment>
<dbReference type="Pfam" id="PF01455">
    <property type="entry name" value="HupF_HypC"/>
    <property type="match status" value="1"/>
</dbReference>
<dbReference type="NCBIfam" id="TIGR00074">
    <property type="entry name" value="hypC_hupF"/>
    <property type="match status" value="1"/>
</dbReference>
<protein>
    <submittedName>
        <fullName evidence="2">Hydrogenase maturation protein HypC</fullName>
    </submittedName>
</protein>
<accession>A0A451A620</accession>
<dbReference type="AlphaFoldDB" id="A0A451A620"/>
<organism evidence="2">
    <name type="scientific">Candidatus Kentrum sp. TUN</name>
    <dbReference type="NCBI Taxonomy" id="2126343"/>
    <lineage>
        <taxon>Bacteria</taxon>
        <taxon>Pseudomonadati</taxon>
        <taxon>Pseudomonadota</taxon>
        <taxon>Gammaproteobacteria</taxon>
        <taxon>Candidatus Kentrum</taxon>
    </lineage>
</organism>
<dbReference type="PRINTS" id="PR00445">
    <property type="entry name" value="HUPFHYPC"/>
</dbReference>
<name>A0A451A620_9GAMM</name>
<gene>
    <name evidence="3" type="ORF">BECKTUN1418D_GA0071000_11613</name>
    <name evidence="4" type="ORF">BECKTUN1418E_GA0071001_12595</name>
    <name evidence="2" type="ORF">BECKTUN1418F_GA0071002_12555</name>
</gene>
<evidence type="ECO:0000256" key="1">
    <source>
        <dbReference type="ARBA" id="ARBA00006018"/>
    </source>
</evidence>
<dbReference type="GO" id="GO:1902670">
    <property type="term" value="F:carbon dioxide binding"/>
    <property type="evidence" value="ECO:0007669"/>
    <property type="project" value="TreeGrafter"/>
</dbReference>
<dbReference type="PANTHER" id="PTHR35177">
    <property type="entry name" value="HYDROGENASE MATURATION FACTOR HYBG"/>
    <property type="match status" value="1"/>
</dbReference>
<sequence length="79" mass="8866">MCLGIPMRVETIEGHTARCAAKGIYRDVSLFMLQDEKIAVGDFVIVHVGYAIQKLTPREAHSTWELYDEMSFTADSNTS</sequence>
<dbReference type="EMBL" id="CAADFV010000259">
    <property type="protein sequence ID" value="VFK70373.1"/>
    <property type="molecule type" value="Genomic_DNA"/>
</dbReference>
<dbReference type="Gene3D" id="2.30.30.140">
    <property type="match status" value="1"/>
</dbReference>
<dbReference type="InterPro" id="IPR001109">
    <property type="entry name" value="Hydrogenase_HupF/HypC"/>
</dbReference>
<dbReference type="PROSITE" id="PS01097">
    <property type="entry name" value="HUPF_HYPC"/>
    <property type="match status" value="1"/>
</dbReference>
<proteinExistence type="inferred from homology"/>
<evidence type="ECO:0000313" key="4">
    <source>
        <dbReference type="EMBL" id="VFK70373.1"/>
    </source>
</evidence>
<evidence type="ECO:0000313" key="2">
    <source>
        <dbReference type="EMBL" id="VFK61453.1"/>
    </source>
</evidence>
<dbReference type="InterPro" id="IPR019812">
    <property type="entry name" value="Hydgase_assmbl_chp_CS"/>
</dbReference>